<comment type="caution">
    <text evidence="1">The sequence shown here is derived from an EMBL/GenBank/DDBJ whole genome shotgun (WGS) entry which is preliminary data.</text>
</comment>
<name>X1F157_9ZZZZ</name>
<dbReference type="EMBL" id="BARU01010896">
    <property type="protein sequence ID" value="GAH38647.1"/>
    <property type="molecule type" value="Genomic_DNA"/>
</dbReference>
<dbReference type="AlphaFoldDB" id="X1F157"/>
<proteinExistence type="predicted"/>
<accession>X1F157</accession>
<evidence type="ECO:0000313" key="1">
    <source>
        <dbReference type="EMBL" id="GAH38647.1"/>
    </source>
</evidence>
<protein>
    <submittedName>
        <fullName evidence="1">Uncharacterized protein</fullName>
    </submittedName>
</protein>
<sequence length="63" mass="6998">MAISQVVESKVHSNQELTWNFRIPKGVVVRLKFAKGIKLSSPSEFGLQTGECKLKKGVNILLD</sequence>
<gene>
    <name evidence="1" type="ORF">S03H2_20632</name>
</gene>
<organism evidence="1">
    <name type="scientific">marine sediment metagenome</name>
    <dbReference type="NCBI Taxonomy" id="412755"/>
    <lineage>
        <taxon>unclassified sequences</taxon>
        <taxon>metagenomes</taxon>
        <taxon>ecological metagenomes</taxon>
    </lineage>
</organism>
<reference evidence="1" key="1">
    <citation type="journal article" date="2014" name="Front. Microbiol.">
        <title>High frequency of phylogenetically diverse reductive dehalogenase-homologous genes in deep subseafloor sedimentary metagenomes.</title>
        <authorList>
            <person name="Kawai M."/>
            <person name="Futagami T."/>
            <person name="Toyoda A."/>
            <person name="Takaki Y."/>
            <person name="Nishi S."/>
            <person name="Hori S."/>
            <person name="Arai W."/>
            <person name="Tsubouchi T."/>
            <person name="Morono Y."/>
            <person name="Uchiyama I."/>
            <person name="Ito T."/>
            <person name="Fujiyama A."/>
            <person name="Inagaki F."/>
            <person name="Takami H."/>
        </authorList>
    </citation>
    <scope>NUCLEOTIDE SEQUENCE</scope>
    <source>
        <strain evidence="1">Expedition CK06-06</strain>
    </source>
</reference>